<feature type="region of interest" description="Disordered" evidence="1">
    <location>
        <begin position="1"/>
        <end position="65"/>
    </location>
</feature>
<feature type="transmembrane region" description="Helical" evidence="2">
    <location>
        <begin position="264"/>
        <end position="284"/>
    </location>
</feature>
<accession>A0A833SZG6</accession>
<evidence type="ECO:0008006" key="6">
    <source>
        <dbReference type="Google" id="ProtNLM"/>
    </source>
</evidence>
<comment type="caution">
    <text evidence="3">The sequence shown here is derived from an EMBL/GenBank/DDBJ whole genome shotgun (WGS) entry which is preliminary data.</text>
</comment>
<evidence type="ECO:0000313" key="3">
    <source>
        <dbReference type="EMBL" id="KAF4035350.1"/>
    </source>
</evidence>
<sequence length="752" mass="85356">MATAEQDRTHIMEERTSSFIELKNDTPKSRGSARPSGRLSRSRQSASMSQSQSHARSRVLSHSAKPYTDADANETILRANAPPNYHGGFNDIMKQIKAKNYYTQQFQRIQQQTNMGRSLFFSNVAPTFYEDNYLAIAQETSVNRVRACFFIGLVGLTALYLNEWQSDKWSKSEKNGRTDQDETTIIVMTFGVMLPTFMLGIIATFTSIGRKYLENVTATVFVIVAAMMIAKKPVEKYKGPIIPLLILLIPIFGITRMRYIKSCCIGWGIFFSYLIVMMSVRNTLPQPDLFDSYTDISYQAINYGITAIGGMVSQYRQELLRRRNFCLQLPFSGTMDADAVAEIKTDKFSRKTLMHRWSLKFRHPEVEECFYRYWYLIDPFPYENPNSGSLHQGVFRTIRFAIWTLLLNQLVLLLQDIKFLEVKKDALVDDNDLTYALVLRFGVTVPLYFSAALFMYFLGKAFYARWVKEAEAAKNAALTRDSMVSVGVKQDVDNKSQVVTDPDGSEDTARMKLVVEAAQIKYATKDRVLDVLINKGGYVRSTQVFSSVVIACHVCCMGILLLAVSTGAKVDAYEKTHNASPGQPKPVYYMGFLNAVLFAHRSGFRVRFIYATYTTFVVALGIIIAASSMSPAYYQQYAGYVSVIFLMGMMISYEEECLRRSFFVLKSIRTLEFEEWFGVVLRIQGWVKERFRKKLQDVRSKGSKDFDSARKAEAVVPLINTSAQMAYASKLGMYSQMFNIIIAVADVITSSL</sequence>
<evidence type="ECO:0000256" key="1">
    <source>
        <dbReference type="SAM" id="MobiDB-lite"/>
    </source>
</evidence>
<feature type="transmembrane region" description="Helical" evidence="2">
    <location>
        <begin position="586"/>
        <end position="603"/>
    </location>
</feature>
<proteinExistence type="predicted"/>
<feature type="compositionally biased region" description="Basic and acidic residues" evidence="1">
    <location>
        <begin position="1"/>
        <end position="28"/>
    </location>
</feature>
<name>A0A833SZG6_PHYIN</name>
<feature type="transmembrane region" description="Helical" evidence="2">
    <location>
        <begin position="610"/>
        <end position="628"/>
    </location>
</feature>
<organism evidence="3 5">
    <name type="scientific">Phytophthora infestans</name>
    <name type="common">Potato late blight agent</name>
    <name type="synonym">Botrytis infestans</name>
    <dbReference type="NCBI Taxonomy" id="4787"/>
    <lineage>
        <taxon>Eukaryota</taxon>
        <taxon>Sar</taxon>
        <taxon>Stramenopiles</taxon>
        <taxon>Oomycota</taxon>
        <taxon>Peronosporomycetes</taxon>
        <taxon>Peronosporales</taxon>
        <taxon>Peronosporaceae</taxon>
        <taxon>Phytophthora</taxon>
    </lineage>
</organism>
<feature type="transmembrane region" description="Helical" evidence="2">
    <location>
        <begin position="400"/>
        <end position="417"/>
    </location>
</feature>
<feature type="transmembrane region" description="Helical" evidence="2">
    <location>
        <begin position="544"/>
        <end position="566"/>
    </location>
</feature>
<keyword evidence="2" id="KW-0472">Membrane</keyword>
<feature type="compositionally biased region" description="Low complexity" evidence="1">
    <location>
        <begin position="38"/>
        <end position="54"/>
    </location>
</feature>
<feature type="transmembrane region" description="Helical" evidence="2">
    <location>
        <begin position="185"/>
        <end position="205"/>
    </location>
</feature>
<feature type="transmembrane region" description="Helical" evidence="2">
    <location>
        <begin position="437"/>
        <end position="458"/>
    </location>
</feature>
<reference evidence="3" key="1">
    <citation type="submission" date="2020-04" db="EMBL/GenBank/DDBJ databases">
        <title>Hybrid Assembly of Korean Phytophthora infestans isolates.</title>
        <authorList>
            <person name="Prokchorchik M."/>
            <person name="Lee Y."/>
            <person name="Seo J."/>
            <person name="Cho J.-H."/>
            <person name="Park Y.-E."/>
            <person name="Jang D.-C."/>
            <person name="Im J.-S."/>
            <person name="Choi J.-G."/>
            <person name="Park H.-J."/>
            <person name="Lee G.-B."/>
            <person name="Lee Y.-G."/>
            <person name="Hong S.-Y."/>
            <person name="Cho K."/>
            <person name="Sohn K.H."/>
        </authorList>
    </citation>
    <scope>NUCLEOTIDE SEQUENCE</scope>
    <source>
        <strain evidence="3">KR_1_A1</strain>
        <strain evidence="4">KR_2_A2</strain>
    </source>
</reference>
<dbReference type="AlphaFoldDB" id="A0A833SZG6"/>
<feature type="transmembrane region" description="Helical" evidence="2">
    <location>
        <begin position="296"/>
        <end position="315"/>
    </location>
</feature>
<protein>
    <recommendedName>
        <fullName evidence="6">Transmembrane protein</fullName>
    </recommendedName>
</protein>
<keyword evidence="5" id="KW-1185">Reference proteome</keyword>
<evidence type="ECO:0000313" key="4">
    <source>
        <dbReference type="EMBL" id="KAF4136248.1"/>
    </source>
</evidence>
<dbReference type="EMBL" id="WSZM01000322">
    <property type="protein sequence ID" value="KAF4035350.1"/>
    <property type="molecule type" value="Genomic_DNA"/>
</dbReference>
<feature type="transmembrane region" description="Helical" evidence="2">
    <location>
        <begin position="212"/>
        <end position="229"/>
    </location>
</feature>
<dbReference type="Proteomes" id="UP000602510">
    <property type="component" value="Unassembled WGS sequence"/>
</dbReference>
<feature type="transmembrane region" description="Helical" evidence="2">
    <location>
        <begin position="634"/>
        <end position="653"/>
    </location>
</feature>
<evidence type="ECO:0000256" key="2">
    <source>
        <dbReference type="SAM" id="Phobius"/>
    </source>
</evidence>
<keyword evidence="2" id="KW-1133">Transmembrane helix</keyword>
<gene>
    <name evidence="3" type="ORF">GN244_ATG12642</name>
    <name evidence="4" type="ORF">GN958_ATG14537</name>
</gene>
<dbReference type="EMBL" id="JAACNO010001969">
    <property type="protein sequence ID" value="KAF4136248.1"/>
    <property type="molecule type" value="Genomic_DNA"/>
</dbReference>
<evidence type="ECO:0000313" key="5">
    <source>
        <dbReference type="Proteomes" id="UP000602510"/>
    </source>
</evidence>
<keyword evidence="2" id="KW-0812">Transmembrane</keyword>
<dbReference type="Proteomes" id="UP000704712">
    <property type="component" value="Unassembled WGS sequence"/>
</dbReference>
<feature type="transmembrane region" description="Helical" evidence="2">
    <location>
        <begin position="147"/>
        <end position="165"/>
    </location>
</feature>
<feature type="transmembrane region" description="Helical" evidence="2">
    <location>
        <begin position="241"/>
        <end position="257"/>
    </location>
</feature>